<keyword evidence="2" id="KW-1185">Reference proteome</keyword>
<organism evidence="1 2">
    <name type="scientific">Deinococcus koreensis</name>
    <dbReference type="NCBI Taxonomy" id="2054903"/>
    <lineage>
        <taxon>Bacteria</taxon>
        <taxon>Thermotogati</taxon>
        <taxon>Deinococcota</taxon>
        <taxon>Deinococci</taxon>
        <taxon>Deinococcales</taxon>
        <taxon>Deinococcaceae</taxon>
        <taxon>Deinococcus</taxon>
    </lineage>
</organism>
<dbReference type="GO" id="GO:0003677">
    <property type="term" value="F:DNA binding"/>
    <property type="evidence" value="ECO:0007669"/>
    <property type="project" value="InterPro"/>
</dbReference>
<evidence type="ECO:0000313" key="2">
    <source>
        <dbReference type="Proteomes" id="UP000236379"/>
    </source>
</evidence>
<dbReference type="OrthoDB" id="72111at2"/>
<dbReference type="InterPro" id="IPR010982">
    <property type="entry name" value="Lambda_DNA-bd_dom_sf"/>
</dbReference>
<sequence>MESAPFPAAAVVRARRQLLGIGLETLAAEAGLSVELLQALERGDFDPRSLHQKARSVLEKRLDITL</sequence>
<dbReference type="AlphaFoldDB" id="A0A2K3UZN3"/>
<name>A0A2K3UZN3_9DEIO</name>
<reference evidence="1 2" key="1">
    <citation type="submission" date="2018-01" db="EMBL/GenBank/DDBJ databases">
        <title>Deinococcus koreensis sp. nov., a radiation-resistant bacterium isolated from river water.</title>
        <authorList>
            <person name="Choi A."/>
        </authorList>
    </citation>
    <scope>NUCLEOTIDE SEQUENCE [LARGE SCALE GENOMIC DNA]</scope>
    <source>
        <strain evidence="1 2">SJW1-2</strain>
    </source>
</reference>
<accession>A0A2K3UZN3</accession>
<protein>
    <submittedName>
        <fullName evidence="1">Transcriptional regulator</fullName>
    </submittedName>
</protein>
<comment type="caution">
    <text evidence="1">The sequence shown here is derived from an EMBL/GenBank/DDBJ whole genome shotgun (WGS) entry which is preliminary data.</text>
</comment>
<dbReference type="EMBL" id="PPPD01000001">
    <property type="protein sequence ID" value="PNY81997.1"/>
    <property type="molecule type" value="Genomic_DNA"/>
</dbReference>
<evidence type="ECO:0000313" key="1">
    <source>
        <dbReference type="EMBL" id="PNY81997.1"/>
    </source>
</evidence>
<dbReference type="Proteomes" id="UP000236379">
    <property type="component" value="Unassembled WGS sequence"/>
</dbReference>
<dbReference type="SUPFAM" id="SSF47413">
    <property type="entry name" value="lambda repressor-like DNA-binding domains"/>
    <property type="match status" value="1"/>
</dbReference>
<dbReference type="Gene3D" id="1.10.260.40">
    <property type="entry name" value="lambda repressor-like DNA-binding domains"/>
    <property type="match status" value="1"/>
</dbReference>
<gene>
    <name evidence="1" type="ORF">CVO96_12030</name>
</gene>
<dbReference type="RefSeq" id="WP_103312436.1">
    <property type="nucleotide sequence ID" value="NZ_PPPD01000001.1"/>
</dbReference>
<proteinExistence type="predicted"/>